<feature type="topological domain" description="Cytoplasmic" evidence="14">
    <location>
        <begin position="161"/>
        <end position="182"/>
    </location>
</feature>
<evidence type="ECO:0000256" key="5">
    <source>
        <dbReference type="ARBA" id="ARBA00022519"/>
    </source>
</evidence>
<dbReference type="HAMAP" id="MF_00286">
    <property type="entry name" value="DsbB"/>
    <property type="match status" value="1"/>
</dbReference>
<dbReference type="Gene3D" id="1.20.1550.10">
    <property type="entry name" value="DsbB-like"/>
    <property type="match status" value="1"/>
</dbReference>
<feature type="transmembrane region" description="Helical" evidence="15">
    <location>
        <begin position="139"/>
        <end position="159"/>
    </location>
</feature>
<evidence type="ECO:0000256" key="2">
    <source>
        <dbReference type="ARBA" id="ARBA00008823"/>
    </source>
</evidence>
<evidence type="ECO:0000256" key="1">
    <source>
        <dbReference type="ARBA" id="ARBA00004429"/>
    </source>
</evidence>
<evidence type="ECO:0000256" key="3">
    <source>
        <dbReference type="ARBA" id="ARBA00022448"/>
    </source>
</evidence>
<reference evidence="16 17" key="1">
    <citation type="submission" date="2023-03" db="EMBL/GenBank/DDBJ databases">
        <authorList>
            <person name="Pearce D."/>
        </authorList>
    </citation>
    <scope>NUCLEOTIDE SEQUENCE [LARGE SCALE GENOMIC DNA]</scope>
    <source>
        <strain evidence="16">Msz</strain>
    </source>
</reference>
<dbReference type="InterPro" id="IPR022920">
    <property type="entry name" value="Disulphide_bond_form_DsbB"/>
</dbReference>
<keyword evidence="9 14" id="KW-0560">Oxidoreductase</keyword>
<evidence type="ECO:0000256" key="14">
    <source>
        <dbReference type="HAMAP-Rule" id="MF_00286"/>
    </source>
</evidence>
<keyword evidence="5" id="KW-0997">Cell inner membrane</keyword>
<dbReference type="PANTHER" id="PTHR36570:SF3">
    <property type="entry name" value="DISULFIDE BOND FORMATION PROTEIN B"/>
    <property type="match status" value="1"/>
</dbReference>
<evidence type="ECO:0000256" key="4">
    <source>
        <dbReference type="ARBA" id="ARBA00022475"/>
    </source>
</evidence>
<comment type="function">
    <text evidence="14">Required for disulfide bond formation in some periplasmic proteins. Acts by oxidizing the DsbA protein.</text>
</comment>
<dbReference type="InterPro" id="IPR003752">
    <property type="entry name" value="DiS_bond_form_DsbB/BdbC"/>
</dbReference>
<dbReference type="InterPro" id="IPR023380">
    <property type="entry name" value="DsbB-like_sf"/>
</dbReference>
<keyword evidence="7 14" id="KW-0249">Electron transport</keyword>
<feature type="topological domain" description="Cytoplasmic" evidence="14">
    <location>
        <begin position="61"/>
        <end position="66"/>
    </location>
</feature>
<evidence type="ECO:0000256" key="15">
    <source>
        <dbReference type="SAM" id="Phobius"/>
    </source>
</evidence>
<dbReference type="InterPro" id="IPR050183">
    <property type="entry name" value="DsbB"/>
</dbReference>
<keyword evidence="17" id="KW-1185">Reference proteome</keyword>
<evidence type="ECO:0000256" key="11">
    <source>
        <dbReference type="ARBA" id="ARBA00023157"/>
    </source>
</evidence>
<gene>
    <name evidence="14 16" type="primary">dsbB</name>
    <name evidence="16" type="ORF">MSZNOR_2843</name>
</gene>
<evidence type="ECO:0000313" key="16">
    <source>
        <dbReference type="EMBL" id="CAI8868976.1"/>
    </source>
</evidence>
<keyword evidence="11 14" id="KW-1015">Disulfide bond</keyword>
<dbReference type="EMBL" id="OX458333">
    <property type="protein sequence ID" value="CAI8868976.1"/>
    <property type="molecule type" value="Genomic_DNA"/>
</dbReference>
<evidence type="ECO:0000256" key="9">
    <source>
        <dbReference type="ARBA" id="ARBA00023002"/>
    </source>
</evidence>
<dbReference type="RefSeq" id="WP_036269145.1">
    <property type="nucleotide sequence ID" value="NZ_OX458333.1"/>
</dbReference>
<comment type="caution">
    <text evidence="14">Lacks conserved residue(s) required for the propagation of feature annotation.</text>
</comment>
<feature type="topological domain" description="Periplasmic" evidence="14">
    <location>
        <begin position="26"/>
        <end position="43"/>
    </location>
</feature>
<feature type="topological domain" description="Cytoplasmic" evidence="14">
    <location>
        <begin position="1"/>
        <end position="8"/>
    </location>
</feature>
<evidence type="ECO:0000256" key="6">
    <source>
        <dbReference type="ARBA" id="ARBA00022692"/>
    </source>
</evidence>
<keyword evidence="3 14" id="KW-0813">Transport</keyword>
<name>A0ABM9I3J7_9GAMM</name>
<evidence type="ECO:0000256" key="12">
    <source>
        <dbReference type="ARBA" id="ARBA00023186"/>
    </source>
</evidence>
<evidence type="ECO:0000256" key="13">
    <source>
        <dbReference type="ARBA" id="ARBA00023284"/>
    </source>
</evidence>
<keyword evidence="12 14" id="KW-0143">Chaperone</keyword>
<evidence type="ECO:0000313" key="17">
    <source>
        <dbReference type="Proteomes" id="UP001162030"/>
    </source>
</evidence>
<comment type="subcellular location">
    <subcellularLocation>
        <location evidence="1">Cell inner membrane</location>
        <topology evidence="1">Multi-pass membrane protein</topology>
    </subcellularLocation>
    <subcellularLocation>
        <location evidence="14">Cell membrane</location>
        <topology evidence="14">Multi-pass membrane protein</topology>
    </subcellularLocation>
</comment>
<keyword evidence="6 14" id="KW-0812">Transmembrane</keyword>
<keyword evidence="4 14" id="KW-1003">Cell membrane</keyword>
<comment type="similarity">
    <text evidence="2 14">Belongs to the DsbB family.</text>
</comment>
<feature type="transmembrane region" description="Helical" evidence="15">
    <location>
        <begin position="7"/>
        <end position="27"/>
    </location>
</feature>
<protein>
    <recommendedName>
        <fullName evidence="14">Disulfide bond formation protein B</fullName>
    </recommendedName>
    <alternativeName>
        <fullName evidence="14">Disulfide oxidoreductase</fullName>
    </alternativeName>
</protein>
<dbReference type="Pfam" id="PF02600">
    <property type="entry name" value="DsbB"/>
    <property type="match status" value="1"/>
</dbReference>
<dbReference type="PANTHER" id="PTHR36570">
    <property type="entry name" value="DISULFIDE BOND FORMATION PROTEIN B"/>
    <property type="match status" value="1"/>
</dbReference>
<feature type="disulfide bond" description="Redox-active" evidence="14">
    <location>
        <begin position="35"/>
        <end position="38"/>
    </location>
</feature>
<sequence length="182" mass="20380">MVFKPRFYFLAGFLFCVGLLAAALYFQFVGGLDPCPLCVSQRIMVFAVALVMLVAVLHNPKRTGVKVYAILGFIMAVLGGSVSARHVWLQHLPPEEVPACGPGLEYMFQYFPLTETLKAMLSGTGDCAKVDWTLLGLSMPAWVLISFVVLALLSLSQLWNRSETQEYRKYFSNKGELPFRFR</sequence>
<organism evidence="16 17">
    <name type="scientific">Methylocaldum szegediense</name>
    <dbReference type="NCBI Taxonomy" id="73780"/>
    <lineage>
        <taxon>Bacteria</taxon>
        <taxon>Pseudomonadati</taxon>
        <taxon>Pseudomonadota</taxon>
        <taxon>Gammaproteobacteria</taxon>
        <taxon>Methylococcales</taxon>
        <taxon>Methylococcaceae</taxon>
        <taxon>Methylocaldum</taxon>
    </lineage>
</organism>
<feature type="transmembrane region" description="Helical" evidence="15">
    <location>
        <begin position="39"/>
        <end position="57"/>
    </location>
</feature>
<keyword evidence="10 14" id="KW-0472">Membrane</keyword>
<evidence type="ECO:0000256" key="8">
    <source>
        <dbReference type="ARBA" id="ARBA00022989"/>
    </source>
</evidence>
<evidence type="ECO:0000256" key="10">
    <source>
        <dbReference type="ARBA" id="ARBA00023136"/>
    </source>
</evidence>
<dbReference type="SUPFAM" id="SSF158442">
    <property type="entry name" value="DsbB-like"/>
    <property type="match status" value="1"/>
</dbReference>
<keyword evidence="8 14" id="KW-1133">Transmembrane helix</keyword>
<evidence type="ECO:0000256" key="7">
    <source>
        <dbReference type="ARBA" id="ARBA00022982"/>
    </source>
</evidence>
<feature type="transmembrane region" description="Helical" evidence="15">
    <location>
        <begin position="69"/>
        <end position="88"/>
    </location>
</feature>
<dbReference type="Proteomes" id="UP001162030">
    <property type="component" value="Chromosome"/>
</dbReference>
<keyword evidence="13 14" id="KW-0676">Redox-active center</keyword>
<accession>A0ABM9I3J7</accession>
<proteinExistence type="inferred from homology"/>